<evidence type="ECO:0000313" key="2">
    <source>
        <dbReference type="Proteomes" id="UP000310189"/>
    </source>
</evidence>
<accession>A0A4T0FMP3</accession>
<gene>
    <name evidence="1" type="ORF">E3P99_02011</name>
</gene>
<sequence length="249" mass="28159">MKVILVGVGGASSSGKTTLSKKLLNVLPNSFIIHQDDFAPPNDKIPLDPVHGVQNWDDPDYSIEWQRLIEVLQHVKEHGALPSSHKSHDHLHPPSQTNLVSKDMNAKELALQKKAREMTHPDGVVYALLDGFLCFYNKTVLDLLDVRIFLNADKHSLKHRRSLREGYATAEGDVWVDPPYYFDDIVWPAYTSVKAHKDVFVDGDVEKAEPTPHVRDLHVYDSTKLDVDEILGNATIDIIEYSRKHAQDK</sequence>
<dbReference type="PANTHER" id="PTHR10285">
    <property type="entry name" value="URIDINE KINASE"/>
    <property type="match status" value="1"/>
</dbReference>
<evidence type="ECO:0000313" key="1">
    <source>
        <dbReference type="EMBL" id="TIA89578.1"/>
    </source>
</evidence>
<dbReference type="OrthoDB" id="10041966at2759"/>
<dbReference type="Gene3D" id="3.40.50.300">
    <property type="entry name" value="P-loop containing nucleotide triphosphate hydrolases"/>
    <property type="match status" value="1"/>
</dbReference>
<organism evidence="1 2">
    <name type="scientific">Wallemia hederae</name>
    <dbReference type="NCBI Taxonomy" id="1540922"/>
    <lineage>
        <taxon>Eukaryota</taxon>
        <taxon>Fungi</taxon>
        <taxon>Dikarya</taxon>
        <taxon>Basidiomycota</taxon>
        <taxon>Wallemiomycotina</taxon>
        <taxon>Wallemiomycetes</taxon>
        <taxon>Wallemiales</taxon>
        <taxon>Wallemiaceae</taxon>
        <taxon>Wallemia</taxon>
    </lineage>
</organism>
<proteinExistence type="predicted"/>
<evidence type="ECO:0008006" key="3">
    <source>
        <dbReference type="Google" id="ProtNLM"/>
    </source>
</evidence>
<protein>
    <recommendedName>
        <fullName evidence="3">Phosphoribulokinase/uridine kinase domain-containing protein</fullName>
    </recommendedName>
</protein>
<dbReference type="EMBL" id="SPNW01000026">
    <property type="protein sequence ID" value="TIA89578.1"/>
    <property type="molecule type" value="Genomic_DNA"/>
</dbReference>
<comment type="caution">
    <text evidence="1">The sequence shown here is derived from an EMBL/GenBank/DDBJ whole genome shotgun (WGS) entry which is preliminary data.</text>
</comment>
<reference evidence="1 2" key="1">
    <citation type="submission" date="2019-03" db="EMBL/GenBank/DDBJ databases">
        <title>Sequencing 23 genomes of Wallemia ichthyophaga.</title>
        <authorList>
            <person name="Gostincar C."/>
        </authorList>
    </citation>
    <scope>NUCLEOTIDE SEQUENCE [LARGE SCALE GENOMIC DNA]</scope>
    <source>
        <strain evidence="1 2">EXF-5753</strain>
    </source>
</reference>
<dbReference type="SUPFAM" id="SSF52540">
    <property type="entry name" value="P-loop containing nucleoside triphosphate hydrolases"/>
    <property type="match status" value="1"/>
</dbReference>
<name>A0A4T0FMP3_9BASI</name>
<dbReference type="AlphaFoldDB" id="A0A4T0FMP3"/>
<dbReference type="CDD" id="cd02024">
    <property type="entry name" value="NRK1"/>
    <property type="match status" value="1"/>
</dbReference>
<dbReference type="Proteomes" id="UP000310189">
    <property type="component" value="Unassembled WGS sequence"/>
</dbReference>
<keyword evidence="2" id="KW-1185">Reference proteome</keyword>
<dbReference type="InterPro" id="IPR027417">
    <property type="entry name" value="P-loop_NTPase"/>
</dbReference>